<dbReference type="GeneID" id="113934084"/>
<name>A0A6J2EQD1_ZALCA</name>
<dbReference type="KEGG" id="zca:113934084"/>
<keyword evidence="2" id="KW-1185">Reference proteome</keyword>
<feature type="region of interest" description="Disordered" evidence="1">
    <location>
        <begin position="1"/>
        <end position="42"/>
    </location>
</feature>
<feature type="compositionally biased region" description="Polar residues" evidence="1">
    <location>
        <begin position="247"/>
        <end position="258"/>
    </location>
</feature>
<protein>
    <submittedName>
        <fullName evidence="3">Uncharacterized protein</fullName>
    </submittedName>
</protein>
<gene>
    <name evidence="3" type="primary">LOC113934084</name>
</gene>
<feature type="compositionally biased region" description="Polar residues" evidence="1">
    <location>
        <begin position="146"/>
        <end position="162"/>
    </location>
</feature>
<proteinExistence type="predicted"/>
<dbReference type="RefSeq" id="XP_027470441.1">
    <property type="nucleotide sequence ID" value="XM_027614640.2"/>
</dbReference>
<reference evidence="3" key="1">
    <citation type="submission" date="2025-08" db="UniProtKB">
        <authorList>
            <consortium name="RefSeq"/>
        </authorList>
    </citation>
    <scope>IDENTIFICATION</scope>
    <source>
        <tissue evidence="3">Blood</tissue>
    </source>
</reference>
<evidence type="ECO:0000313" key="2">
    <source>
        <dbReference type="Proteomes" id="UP000515165"/>
    </source>
</evidence>
<evidence type="ECO:0000313" key="3">
    <source>
        <dbReference type="RefSeq" id="XP_027470441.1"/>
    </source>
</evidence>
<feature type="compositionally biased region" description="Low complexity" evidence="1">
    <location>
        <begin position="125"/>
        <end position="145"/>
    </location>
</feature>
<feature type="compositionally biased region" description="Basic and acidic residues" evidence="1">
    <location>
        <begin position="100"/>
        <end position="111"/>
    </location>
</feature>
<dbReference type="AlphaFoldDB" id="A0A6J2EQD1"/>
<sequence length="258" mass="27953">MPRCEIKCRSDREEEQSPQPCGSPHVTCPPGPLLHPASDGNGLRCRLQRREGEGHCTKEHPVLVTPFGEPSRTDVQKLRERHCGRWCRETANCQGPCPAVREDRSALERIRPPSLRQRPRRPSSAKEPAAWCAAAGAADRGSRAAQETSKPPQRGSPSTTKSKGLPAASRLAACPEASSGESPADQNRPPPPATPPAVLSRGTAPQHPPNLGCRPSRPLSSFYPMSQKLARLESGSNLLRHPHHQSQARQSVTSESIS</sequence>
<dbReference type="Proteomes" id="UP000515165">
    <property type="component" value="Chromosome 13"/>
</dbReference>
<evidence type="ECO:0000256" key="1">
    <source>
        <dbReference type="SAM" id="MobiDB-lite"/>
    </source>
</evidence>
<feature type="compositionally biased region" description="Basic and acidic residues" evidence="1">
    <location>
        <begin position="1"/>
        <end position="12"/>
    </location>
</feature>
<accession>A0A6J2EQD1</accession>
<organism evidence="2 3">
    <name type="scientific">Zalophus californianus</name>
    <name type="common">California sealion</name>
    <dbReference type="NCBI Taxonomy" id="9704"/>
    <lineage>
        <taxon>Eukaryota</taxon>
        <taxon>Metazoa</taxon>
        <taxon>Chordata</taxon>
        <taxon>Craniata</taxon>
        <taxon>Vertebrata</taxon>
        <taxon>Euteleostomi</taxon>
        <taxon>Mammalia</taxon>
        <taxon>Eutheria</taxon>
        <taxon>Laurasiatheria</taxon>
        <taxon>Carnivora</taxon>
        <taxon>Caniformia</taxon>
        <taxon>Pinnipedia</taxon>
        <taxon>Otariidae</taxon>
        <taxon>Zalophus</taxon>
    </lineage>
</organism>
<feature type="region of interest" description="Disordered" evidence="1">
    <location>
        <begin position="94"/>
        <end position="258"/>
    </location>
</feature>